<evidence type="ECO:0000313" key="3">
    <source>
        <dbReference type="EMBL" id="XCH32572.1"/>
    </source>
</evidence>
<dbReference type="InterPro" id="IPR042099">
    <property type="entry name" value="ANL_N_sf"/>
</dbReference>
<gene>
    <name evidence="3" type="ORF">ABV300_05195</name>
</gene>
<accession>A0AAU8G7V5</accession>
<organism evidence="3">
    <name type="scientific">Dehalogenimonas sp. 4OHTPN</name>
    <dbReference type="NCBI Taxonomy" id="3166643"/>
    <lineage>
        <taxon>Bacteria</taxon>
        <taxon>Bacillati</taxon>
        <taxon>Chloroflexota</taxon>
        <taxon>Dehalococcoidia</taxon>
        <taxon>Dehalococcoidales</taxon>
        <taxon>Dehalococcoidaceae</taxon>
        <taxon>Dehalogenimonas</taxon>
    </lineage>
</organism>
<dbReference type="Pfam" id="PF13193">
    <property type="entry name" value="AMP-binding_C"/>
    <property type="match status" value="1"/>
</dbReference>
<dbReference type="Gene3D" id="3.40.50.12780">
    <property type="entry name" value="N-terminal domain of ligase-like"/>
    <property type="match status" value="1"/>
</dbReference>
<sequence length="502" mass="54175">MNLVDFIAEAARRHGQRTAFKLGDRQLSFENLDKLSNGLARNLVNLGIKPGDRVTLLLENSPDFPICYFGIAKAGAIAIPLDTKYKMLEIKAVFDHCRPAALIAETAILKSLGGGFARFDCLKNIIVTGCTEGLACIPYSSLIESSDDPPEVAKYSELAHIAYTSGPTLRPHGAEITQEHLIEAAAGSAAGFAQTEADTVILFALPLHHTIGIAVIMMTSLWAGSRVVIVNGVSMDAALCAIEKERATMFHGVPFIHAMMVNHLKTNGLKYNLATLRFCGSAGAPIPVNVITDFEELTGKNLVQYYGLTESTSHVTCQEVTGSGRSGGVGRAIPGFSIRVVRDDGSDAGIGEPGEVIIKGPIMRAYHQLPELTSGYIRSGWLYTDDIGVIDRNGELFIKGIKKPMLITKGQNIYFSDISDLLVTHPSITEAAVVGIPDPDGMRGEVVLAVVKLKDGADMTEQEVKKYCLEKLANYKCPKKVLFVAEIPRKPDGELDTFGLLD</sequence>
<dbReference type="InterPro" id="IPR045851">
    <property type="entry name" value="AMP-bd_C_sf"/>
</dbReference>
<dbReference type="RefSeq" id="WP_353713845.1">
    <property type="nucleotide sequence ID" value="NZ_CP159307.1"/>
</dbReference>
<feature type="domain" description="AMP-binding enzyme C-terminal" evidence="2">
    <location>
        <begin position="420"/>
        <end position="492"/>
    </location>
</feature>
<dbReference type="Gene3D" id="3.30.300.30">
    <property type="match status" value="1"/>
</dbReference>
<protein>
    <submittedName>
        <fullName evidence="3">AMP-binding protein</fullName>
    </submittedName>
</protein>
<name>A0AAU8G7V5_9CHLR</name>
<dbReference type="AlphaFoldDB" id="A0AAU8G7V5"/>
<evidence type="ECO:0000259" key="2">
    <source>
        <dbReference type="Pfam" id="PF13193"/>
    </source>
</evidence>
<dbReference type="InterPro" id="IPR000873">
    <property type="entry name" value="AMP-dep_synth/lig_dom"/>
</dbReference>
<dbReference type="Pfam" id="PF00501">
    <property type="entry name" value="AMP-binding"/>
    <property type="match status" value="1"/>
</dbReference>
<dbReference type="SUPFAM" id="SSF56801">
    <property type="entry name" value="Acetyl-CoA synthetase-like"/>
    <property type="match status" value="1"/>
</dbReference>
<dbReference type="PANTHER" id="PTHR24096:SF267">
    <property type="entry name" value="MALONATE--COA LIGASE ACSF3, MITOCHONDRIAL"/>
    <property type="match status" value="1"/>
</dbReference>
<reference evidence="3" key="1">
    <citation type="submission" date="2024-06" db="EMBL/GenBank/DDBJ databases">
        <title>A Novel Isolate, Dehalogenimonas sp. Strain 4OHTPN, Dechlorinates Aromatic 4 Hydroxy chlorothalonil by a Novel Reductive Dehalogenase.</title>
        <authorList>
            <person name="Liu G."/>
        </authorList>
    </citation>
    <scope>NUCLEOTIDE SEQUENCE</scope>
    <source>
        <strain evidence="3">4OHTPN</strain>
    </source>
</reference>
<proteinExistence type="predicted"/>
<dbReference type="PANTHER" id="PTHR24096">
    <property type="entry name" value="LONG-CHAIN-FATTY-ACID--COA LIGASE"/>
    <property type="match status" value="1"/>
</dbReference>
<evidence type="ECO:0000259" key="1">
    <source>
        <dbReference type="Pfam" id="PF00501"/>
    </source>
</evidence>
<feature type="domain" description="AMP-dependent synthetase/ligase" evidence="1">
    <location>
        <begin position="8"/>
        <end position="366"/>
    </location>
</feature>
<dbReference type="GO" id="GO:0016405">
    <property type="term" value="F:CoA-ligase activity"/>
    <property type="evidence" value="ECO:0007669"/>
    <property type="project" value="TreeGrafter"/>
</dbReference>
<dbReference type="InterPro" id="IPR025110">
    <property type="entry name" value="AMP-bd_C"/>
</dbReference>
<dbReference type="EMBL" id="CP159307">
    <property type="protein sequence ID" value="XCH32572.1"/>
    <property type="molecule type" value="Genomic_DNA"/>
</dbReference>